<sequence>MSGTLPSTRQQYASILFVLWPRVDVSSSGTTMKIHSMCVLVLLALLVRSTHCFQWDIVTRWFVVTAVTSPWTVVGDIFTGSQTNTLKGLGQPVCSCKAGYSGNRCEVNMCYDYCLHNGVCYLNEEDKPTCGCPADYEGERCDVAITRADDCADSSTQKKQIMRDLRSGLRQVLKEELKRILQLFSDKLNEDEASVRV</sequence>
<protein>
    <submittedName>
        <fullName evidence="1">Uncharacterized protein</fullName>
    </submittedName>
</protein>
<evidence type="ECO:0000313" key="2">
    <source>
        <dbReference type="Proteomes" id="UP001231649"/>
    </source>
</evidence>
<proteinExistence type="predicted"/>
<gene>
    <name evidence="1" type="ORF">PYW08_009428</name>
</gene>
<dbReference type="EMBL" id="CM056799">
    <property type="protein sequence ID" value="KAJ8710913.1"/>
    <property type="molecule type" value="Genomic_DNA"/>
</dbReference>
<dbReference type="Proteomes" id="UP001231649">
    <property type="component" value="Chromosome 23"/>
</dbReference>
<comment type="caution">
    <text evidence="1">The sequence shown here is derived from an EMBL/GenBank/DDBJ whole genome shotgun (WGS) entry which is preliminary data.</text>
</comment>
<keyword evidence="2" id="KW-1185">Reference proteome</keyword>
<evidence type="ECO:0000313" key="1">
    <source>
        <dbReference type="EMBL" id="KAJ8710913.1"/>
    </source>
</evidence>
<name>A0ACC2Q8Q9_9NEOP</name>
<reference evidence="1" key="1">
    <citation type="submission" date="2023-03" db="EMBL/GenBank/DDBJ databases">
        <title>Chromosome-level genomes of two armyworms, Mythimna separata and Mythimna loreyi, provide insights into the biosynthesis and reception of sex pheromones.</title>
        <authorList>
            <person name="Zhao H."/>
        </authorList>
    </citation>
    <scope>NUCLEOTIDE SEQUENCE</scope>
    <source>
        <strain evidence="1">BeijingLab</strain>
    </source>
</reference>
<accession>A0ACC2Q8Q9</accession>
<organism evidence="1 2">
    <name type="scientific">Mythimna loreyi</name>
    <dbReference type="NCBI Taxonomy" id="667449"/>
    <lineage>
        <taxon>Eukaryota</taxon>
        <taxon>Metazoa</taxon>
        <taxon>Ecdysozoa</taxon>
        <taxon>Arthropoda</taxon>
        <taxon>Hexapoda</taxon>
        <taxon>Insecta</taxon>
        <taxon>Pterygota</taxon>
        <taxon>Neoptera</taxon>
        <taxon>Endopterygota</taxon>
        <taxon>Lepidoptera</taxon>
        <taxon>Glossata</taxon>
        <taxon>Ditrysia</taxon>
        <taxon>Noctuoidea</taxon>
        <taxon>Noctuidae</taxon>
        <taxon>Noctuinae</taxon>
        <taxon>Hadenini</taxon>
        <taxon>Mythimna</taxon>
    </lineage>
</organism>